<evidence type="ECO:0000256" key="7">
    <source>
        <dbReference type="SAM" id="MobiDB-lite"/>
    </source>
</evidence>
<dbReference type="PANTHER" id="PTHR30576:SF0">
    <property type="entry name" value="UNDECAPRENYL-PHOSPHATE N-ACETYLGALACTOSAMINYL 1-PHOSPHATE TRANSFERASE-RELATED"/>
    <property type="match status" value="1"/>
</dbReference>
<feature type="transmembrane region" description="Helical" evidence="8">
    <location>
        <begin position="488"/>
        <end position="509"/>
    </location>
</feature>
<keyword evidence="6 8" id="KW-0472">Membrane</keyword>
<evidence type="ECO:0000256" key="2">
    <source>
        <dbReference type="ARBA" id="ARBA00006464"/>
    </source>
</evidence>
<dbReference type="Proteomes" id="UP001059617">
    <property type="component" value="Chromosome"/>
</dbReference>
<accession>A0ABY5W2T3</accession>
<evidence type="ECO:0000256" key="3">
    <source>
        <dbReference type="ARBA" id="ARBA00022679"/>
    </source>
</evidence>
<comment type="similarity">
    <text evidence="2">Belongs to the bacterial sugar transferase family.</text>
</comment>
<feature type="transmembrane region" description="Helical" evidence="8">
    <location>
        <begin position="287"/>
        <end position="306"/>
    </location>
</feature>
<evidence type="ECO:0000256" key="8">
    <source>
        <dbReference type="SAM" id="Phobius"/>
    </source>
</evidence>
<name>A0ABY5W2T3_9ACTN</name>
<evidence type="ECO:0000256" key="4">
    <source>
        <dbReference type="ARBA" id="ARBA00022692"/>
    </source>
</evidence>
<gene>
    <name evidence="10" type="ORF">Dfulv_01640</name>
</gene>
<comment type="subcellular location">
    <subcellularLocation>
        <location evidence="1">Membrane</location>
        <topology evidence="1">Multi-pass membrane protein</topology>
    </subcellularLocation>
</comment>
<feature type="region of interest" description="Disordered" evidence="7">
    <location>
        <begin position="140"/>
        <end position="203"/>
    </location>
</feature>
<feature type="transmembrane region" description="Helical" evidence="8">
    <location>
        <begin position="232"/>
        <end position="251"/>
    </location>
</feature>
<dbReference type="RefSeq" id="WP_259860817.1">
    <property type="nucleotide sequence ID" value="NZ_BAAAST010000080.1"/>
</dbReference>
<dbReference type="InterPro" id="IPR017475">
    <property type="entry name" value="EPS_sugar_tfrase"/>
</dbReference>
<evidence type="ECO:0000313" key="10">
    <source>
        <dbReference type="EMBL" id="UWP83038.1"/>
    </source>
</evidence>
<reference evidence="10" key="2">
    <citation type="submission" date="2022-09" db="EMBL/GenBank/DDBJ databases">
        <title>Biosynthetic gene clusters of Dactylosporangioum fulvum.</title>
        <authorList>
            <person name="Caradec T."/>
        </authorList>
    </citation>
    <scope>NUCLEOTIDE SEQUENCE</scope>
    <source>
        <strain evidence="10">NRRL B-16292</strain>
    </source>
</reference>
<keyword evidence="5 8" id="KW-1133">Transmembrane helix</keyword>
<keyword evidence="3 10" id="KW-0808">Transferase</keyword>
<dbReference type="Gene3D" id="3.40.50.720">
    <property type="entry name" value="NAD(P)-binding Rossmann-like Domain"/>
    <property type="match status" value="1"/>
</dbReference>
<feature type="transmembrane region" description="Helical" evidence="8">
    <location>
        <begin position="318"/>
        <end position="340"/>
    </location>
</feature>
<evidence type="ECO:0000256" key="6">
    <source>
        <dbReference type="ARBA" id="ARBA00023136"/>
    </source>
</evidence>
<dbReference type="InterPro" id="IPR003362">
    <property type="entry name" value="Bact_transf"/>
</dbReference>
<keyword evidence="4 8" id="KW-0812">Transmembrane</keyword>
<dbReference type="PANTHER" id="PTHR30576">
    <property type="entry name" value="COLANIC BIOSYNTHESIS UDP-GLUCOSE LIPID CARRIER TRANSFERASE"/>
    <property type="match status" value="1"/>
</dbReference>
<dbReference type="Pfam" id="PF02397">
    <property type="entry name" value="Bac_transf"/>
    <property type="match status" value="1"/>
</dbReference>
<evidence type="ECO:0000256" key="1">
    <source>
        <dbReference type="ARBA" id="ARBA00004141"/>
    </source>
</evidence>
<feature type="transmembrane region" description="Helical" evidence="8">
    <location>
        <begin position="257"/>
        <end position="275"/>
    </location>
</feature>
<reference evidence="10" key="1">
    <citation type="submission" date="2021-04" db="EMBL/GenBank/DDBJ databases">
        <authorList>
            <person name="Hartkoorn R.C."/>
            <person name="Beaudoing E."/>
            <person name="Hot D."/>
        </authorList>
    </citation>
    <scope>NUCLEOTIDE SEQUENCE</scope>
    <source>
        <strain evidence="10">NRRL B-16292</strain>
    </source>
</reference>
<feature type="compositionally biased region" description="Basic and acidic residues" evidence="7">
    <location>
        <begin position="188"/>
        <end position="197"/>
    </location>
</feature>
<feature type="domain" description="Bacterial sugar transferase" evidence="9">
    <location>
        <begin position="483"/>
        <end position="664"/>
    </location>
</feature>
<dbReference type="GO" id="GO:0016740">
    <property type="term" value="F:transferase activity"/>
    <property type="evidence" value="ECO:0007669"/>
    <property type="project" value="UniProtKB-KW"/>
</dbReference>
<proteinExistence type="inferred from homology"/>
<evidence type="ECO:0000256" key="5">
    <source>
        <dbReference type="ARBA" id="ARBA00022989"/>
    </source>
</evidence>
<sequence>MATIVLILARAHGPPLQPKVPIRLGYPGRAIRHAAERCTICPHWHETKIAKKDNHFRIRHCQTSSLPNVAVQGCDPSLRTFNDVITRSGEIRPLGRSILRVGRGEPARRLSGEAIMLDPGGPVPANTNSVPPRIQMLTESDPDSALASDVDSRVPKQRNRVGRHAIDADETFEYTGLPEPPQVAPPRVADDQRRSDQGRPAAADSYHRIAGSTVVLPYLGSSTARKTRSLRVWMMSLPIDLVAFSLPAIHYQNHWKSILTASGLSAALLATGGLYRARRHLSILDELPTLIGRMLVACALVSIVVAMRHQSAENLASFLRVVAISAGLVVLGRTFSYVAVRFARRRRWVEHSAIILGGGPVAIELARLLRRYPQYGLRFAGFVDVETTAHELKESTPLIGLFDELEEIAKMVDCDVIIIADIDCPEARLLPVVRSQEMENYDLWMVPRLRDFAAQGGNPDHIGAIPVVRVRRPMLSGPKWFVKRFTDIALSSIALVLLSPLLLLCAIAVRIEGGPGIFFRQQRIGRYGNPFELIKFRSMRPVNETESQTNWNVAHDPRIGPVGRFIRRTSLDELPQLWNIVRGDMTIVGPRPERPYFVDQFSAEHPDYAMRHRVPVGLTGLAQVSGLRGDTPISDRARFDNYYIENWSIWLDAKVVLRTVAEVFRGGGR</sequence>
<keyword evidence="11" id="KW-1185">Reference proteome</keyword>
<dbReference type="EMBL" id="CP073720">
    <property type="protein sequence ID" value="UWP83038.1"/>
    <property type="molecule type" value="Genomic_DNA"/>
</dbReference>
<evidence type="ECO:0000259" key="9">
    <source>
        <dbReference type="Pfam" id="PF02397"/>
    </source>
</evidence>
<dbReference type="Pfam" id="PF13727">
    <property type="entry name" value="CoA_binding_3"/>
    <property type="match status" value="1"/>
</dbReference>
<dbReference type="NCBIfam" id="TIGR03025">
    <property type="entry name" value="EPS_sugtrans"/>
    <property type="match status" value="1"/>
</dbReference>
<evidence type="ECO:0000313" key="11">
    <source>
        <dbReference type="Proteomes" id="UP001059617"/>
    </source>
</evidence>
<organism evidence="10 11">
    <name type="scientific">Dactylosporangium fulvum</name>
    <dbReference type="NCBI Taxonomy" id="53359"/>
    <lineage>
        <taxon>Bacteria</taxon>
        <taxon>Bacillati</taxon>
        <taxon>Actinomycetota</taxon>
        <taxon>Actinomycetes</taxon>
        <taxon>Micromonosporales</taxon>
        <taxon>Micromonosporaceae</taxon>
        <taxon>Dactylosporangium</taxon>
    </lineage>
</organism>
<protein>
    <submittedName>
        <fullName evidence="10">Sugar transferase</fullName>
    </submittedName>
</protein>